<feature type="region of interest" description="Disordered" evidence="1">
    <location>
        <begin position="36"/>
        <end position="67"/>
    </location>
</feature>
<reference evidence="3" key="1">
    <citation type="submission" date="2021-02" db="EMBL/GenBank/DDBJ databases">
        <authorList>
            <person name="Nowell W R."/>
        </authorList>
    </citation>
    <scope>NUCLEOTIDE SEQUENCE</scope>
</reference>
<organism evidence="3 4">
    <name type="scientific">Rotaria sordida</name>
    <dbReference type="NCBI Taxonomy" id="392033"/>
    <lineage>
        <taxon>Eukaryota</taxon>
        <taxon>Metazoa</taxon>
        <taxon>Spiralia</taxon>
        <taxon>Gnathifera</taxon>
        <taxon>Rotifera</taxon>
        <taxon>Eurotatoria</taxon>
        <taxon>Bdelloidea</taxon>
        <taxon>Philodinida</taxon>
        <taxon>Philodinidae</taxon>
        <taxon>Rotaria</taxon>
    </lineage>
</organism>
<dbReference type="Proteomes" id="UP000663889">
    <property type="component" value="Unassembled WGS sequence"/>
</dbReference>
<evidence type="ECO:0000313" key="3">
    <source>
        <dbReference type="EMBL" id="CAF4016889.1"/>
    </source>
</evidence>
<feature type="non-terminal residue" evidence="3">
    <location>
        <position position="240"/>
    </location>
</feature>
<evidence type="ECO:0000256" key="1">
    <source>
        <dbReference type="SAM" id="MobiDB-lite"/>
    </source>
</evidence>
<feature type="compositionally biased region" description="Polar residues" evidence="1">
    <location>
        <begin position="36"/>
        <end position="54"/>
    </location>
</feature>
<evidence type="ECO:0000313" key="4">
    <source>
        <dbReference type="Proteomes" id="UP000663874"/>
    </source>
</evidence>
<gene>
    <name evidence="3" type="ORF">FNK824_LOCUS26835</name>
    <name evidence="2" type="ORF">SEV965_LOCUS34351</name>
</gene>
<evidence type="ECO:0008006" key="5">
    <source>
        <dbReference type="Google" id="ProtNLM"/>
    </source>
</evidence>
<proteinExistence type="predicted"/>
<evidence type="ECO:0000313" key="2">
    <source>
        <dbReference type="EMBL" id="CAF1464853.1"/>
    </source>
</evidence>
<feature type="non-terminal residue" evidence="3">
    <location>
        <position position="1"/>
    </location>
</feature>
<dbReference type="Proteomes" id="UP000663874">
    <property type="component" value="Unassembled WGS sequence"/>
</dbReference>
<name>A0A819PV56_9BILA</name>
<comment type="caution">
    <text evidence="3">The sequence shown here is derived from an EMBL/GenBank/DDBJ whole genome shotgun (WGS) entry which is preliminary data.</text>
</comment>
<dbReference type="EMBL" id="CAJNOU010005054">
    <property type="protein sequence ID" value="CAF1464853.1"/>
    <property type="molecule type" value="Genomic_DNA"/>
</dbReference>
<accession>A0A819PV56</accession>
<dbReference type="AlphaFoldDB" id="A0A819PV56"/>
<dbReference type="EMBL" id="CAJOBE010006776">
    <property type="protein sequence ID" value="CAF4016889.1"/>
    <property type="molecule type" value="Genomic_DNA"/>
</dbReference>
<sequence>MVENYNFYANESLGEKENRVDGYGLRKLHDTLKQTTNENIPTRSIKRQATSQTQRDSESDESIMFVDNGENPVPSTNVIKYTDHKKVLGFDYWWINNDGEIMGITKDISLYIYLCDTRHYPEQVEAYQITPILPIHLPPQHAVIIKFVPNEYHIFDIEEELKRKYTSIYHIDEMNGTRRSHNRHIRIDVYNKNEQIEMLNSGTITLNGLIYEVDEYLPAPKVLICTKCDTPGHAKKACRL</sequence>
<protein>
    <recommendedName>
        <fullName evidence="5">CCHC-type domain-containing protein</fullName>
    </recommendedName>
</protein>